<name>A0A8H4QEU7_9HELO</name>
<accession>A0A8H4QEU7</accession>
<comment type="caution">
    <text evidence="2">The sequence shown here is derived from an EMBL/GenBank/DDBJ whole genome shotgun (WGS) entry which is preliminary data.</text>
</comment>
<dbReference type="EMBL" id="JAAMPI010002732">
    <property type="protein sequence ID" value="KAF4609799.1"/>
    <property type="molecule type" value="Genomic_DNA"/>
</dbReference>
<reference evidence="2 3" key="1">
    <citation type="submission" date="2020-03" db="EMBL/GenBank/DDBJ databases">
        <title>Draft Genome Sequence of Cudoniella acicularis.</title>
        <authorList>
            <person name="Buettner E."/>
            <person name="Kellner H."/>
        </authorList>
    </citation>
    <scope>NUCLEOTIDE SEQUENCE [LARGE SCALE GENOMIC DNA]</scope>
    <source>
        <strain evidence="2 3">DSM 108380</strain>
    </source>
</reference>
<protein>
    <submittedName>
        <fullName evidence="2">Uncharacterized protein</fullName>
    </submittedName>
</protein>
<gene>
    <name evidence="2" type="ORF">G7Y89_g15824</name>
</gene>
<evidence type="ECO:0000313" key="3">
    <source>
        <dbReference type="Proteomes" id="UP000566819"/>
    </source>
</evidence>
<sequence>MPTRQVFWLPGSPGNEMESEMSSPIQSNQITGRGYNPRIPSKSAYEVIKSQGGVATRVCLPGRRDTRLQGTQSPSLVTASKQLPHHRLDLDFCTRALHTISRDGALPTFRTRSSEVRRFYDSNRKPGVPIRTPTGRIVAWGPANLRKVTQNPPSIDIVPIRIARPAVEAARPTPIFSSWRQGFSRGSHAEITLSTQLGSMHAINGTKRRRPFRIRNQQKQRTLGPFQHAAEPATSGIWRVQVATPTPQRNLTVPKTETEIQQAGCDTPKRQFERG</sequence>
<evidence type="ECO:0000313" key="2">
    <source>
        <dbReference type="EMBL" id="KAF4609799.1"/>
    </source>
</evidence>
<keyword evidence="3" id="KW-1185">Reference proteome</keyword>
<feature type="region of interest" description="Disordered" evidence="1">
    <location>
        <begin position="254"/>
        <end position="275"/>
    </location>
</feature>
<organism evidence="2 3">
    <name type="scientific">Cudoniella acicularis</name>
    <dbReference type="NCBI Taxonomy" id="354080"/>
    <lineage>
        <taxon>Eukaryota</taxon>
        <taxon>Fungi</taxon>
        <taxon>Dikarya</taxon>
        <taxon>Ascomycota</taxon>
        <taxon>Pezizomycotina</taxon>
        <taxon>Leotiomycetes</taxon>
        <taxon>Helotiales</taxon>
        <taxon>Tricladiaceae</taxon>
        <taxon>Cudoniella</taxon>
    </lineage>
</organism>
<evidence type="ECO:0000256" key="1">
    <source>
        <dbReference type="SAM" id="MobiDB-lite"/>
    </source>
</evidence>
<proteinExistence type="predicted"/>
<dbReference type="Proteomes" id="UP000566819">
    <property type="component" value="Unassembled WGS sequence"/>
</dbReference>
<dbReference type="AlphaFoldDB" id="A0A8H4QEU7"/>